<dbReference type="OrthoDB" id="2441647at2759"/>
<keyword evidence="4" id="KW-1185">Reference proteome</keyword>
<organism evidence="3">
    <name type="scientific">Oikopleura dioica</name>
    <name type="common">Tunicate</name>
    <dbReference type="NCBI Taxonomy" id="34765"/>
    <lineage>
        <taxon>Eukaryota</taxon>
        <taxon>Metazoa</taxon>
        <taxon>Chordata</taxon>
        <taxon>Tunicata</taxon>
        <taxon>Appendicularia</taxon>
        <taxon>Copelata</taxon>
        <taxon>Oikopleuridae</taxon>
        <taxon>Oikopleura</taxon>
    </lineage>
</organism>
<feature type="coiled-coil region" evidence="1">
    <location>
        <begin position="2351"/>
        <end position="2385"/>
    </location>
</feature>
<feature type="compositionally biased region" description="Basic and acidic residues" evidence="2">
    <location>
        <begin position="843"/>
        <end position="854"/>
    </location>
</feature>
<proteinExistence type="predicted"/>
<evidence type="ECO:0000256" key="2">
    <source>
        <dbReference type="SAM" id="MobiDB-lite"/>
    </source>
</evidence>
<protein>
    <submittedName>
        <fullName evidence="3">Uncharacterized protein</fullName>
    </submittedName>
</protein>
<feature type="coiled-coil region" evidence="1">
    <location>
        <begin position="1864"/>
        <end position="2321"/>
    </location>
</feature>
<feature type="coiled-coil region" evidence="1">
    <location>
        <begin position="1206"/>
        <end position="1272"/>
    </location>
</feature>
<keyword evidence="1" id="KW-0175">Coiled coil</keyword>
<feature type="coiled-coil region" evidence="1">
    <location>
        <begin position="1799"/>
        <end position="1840"/>
    </location>
</feature>
<evidence type="ECO:0000256" key="1">
    <source>
        <dbReference type="SAM" id="Coils"/>
    </source>
</evidence>
<name>E4XRH8_OIKDI</name>
<evidence type="ECO:0000313" key="4">
    <source>
        <dbReference type="Proteomes" id="UP000001307"/>
    </source>
</evidence>
<feature type="compositionally biased region" description="Polar residues" evidence="2">
    <location>
        <begin position="824"/>
        <end position="842"/>
    </location>
</feature>
<sequence length="2447" mass="284184">MDQDADSRSMWSFYSGPEDHLPRGQTPSEHLAMLNQQVSQKEGGKYQKRAPSIANQKNGSSGDYQLSGLTSKQLSLERQVVELNSLNQELERRLQGVTENFKQARSHHEQEIAQQRASSQAIELQASEHTALAQQYHAQLSEMRNNMEHVGKNSTALQQSVIEMQTHLQAKDKQLQQYLQEAQRAAQGNPVLNEAHMGRMLRMKVVELEETVSGRARIIEMLQQELSSKESSNTKITEAAQQIQAQFAMLQAGKSSLEQKIAAEEQRHLQEKDQLVKTLENYSKEAQDAQKNAQTAFGDKQREYESKISETMKQLDIVQNQNELFETSKAEVDKLLAENQEELEKTRIQAKKLQSDLVETTEILQQQLNQATRELTKEFKDKQNSWAEERKRLDNAVQELTEKSADLENQLGKQNNDYNNQIQMYREREAELTNALSQHQAELEKSQKQTIDLAENLRFLQVDINTKAADWGEEKRQVEASIANANNDFNERANEARRQQEGWESARLNYENQIGQLTAQVEELTKSITELDEMTSDEREQLQSTLMNNNKLSEESICKLRKENEEFRKAVATLQQENETIERGWSDRFVQMEADWNDRLQRAVRDGERSRGEYDQLGKDNAKRMEVIEKTFAEERSSMEARIKQLQAEIERERETQDKIREDNRTLRMDLEQSNSKGEGANRQFLRQKEALEKEKEDANKLREKEKEQFVAERAQLENYLRSVSEHVKALQDSSTAAAERFSAERTKLEEEINSVQDESKEKQNELRKERDELQIEIARFKSQSKQELEQKLEEIQIGQSKITRLEKNRDELESQLEQLAKTHNLSEQQLAEATETSMTIESRSKQQREEFEKMQSTLEETIKGKNRQVEELTAQLLQSQLQTENIKKDWSDLISQKDSSAAKLKRELEEAQIAFENFKKESQLKEGSLMEQHREEQQKIQSENAKKLNNITSMMQLSTAEKEKIETEMSKKLAKTEAEMTEKLQKTSEESELAEQRAKQELQNEKSQFDVQMSSLSQHLQALTLDGAQKSEAIQALQIAKAEVERHLAQAIKNQEELTSQLKNHHEQAELALKQYKSELAKKEEDIYQKMTLLDGKQKEIIGLEQQNITQEGQINKLKGEVQKMHDDWKMHEQMLAASATNMKSQYENLAYDATSKISERDGAINELKKEKLSFSQMVEESNRAVHQLKLDEMIGREERLNSLLSEGNETYGALQNEMESLKSQYERRLRTCDETKRENEGTIHSLEVDIENMRARLLESEKSTERLRADVDNKGNLEKINPFKFPTSSKITFLTNYKDREIIRERQQHKLKDAEANEKIGGLQHDLKIQQKTLQAVTMDLESQAAEESARLEKQIDILKLEVQGKDSELNKVRHEKERDILDQSASDLQGELEVVVAQLDQTRQEKNSLTVRLREQEVIDDELNSNLSEVQQMKQEREKLKSIVNEKSKDIDSLTIQLQRSDKRVEQVESEMKQKSEESKEAAERIEDARKMIQDLRREKDELVSMIGQRSSDQNLKFTQKIEKLREENRDLQKKLDDVRKESRLEAKTLSEASNIKQVLREKQHYQELSEDLKVDIQKLKNQMNEKTRYHSTSSSNNELTRMLEKENQELKSEIRVLQQESRQIRQRSWSRSSAINSSTASAQGHETSEERRLKAENSLLVNRLRDLTDECRNMQKQRSMSRDEPNMSGIVEERDQIRGAIQKIASLRKIELDQIEQFKQKIAASENLEKELSNMKIKATSQVEMVKIITLERERLLTEKTMLLQERDRILEERSSILKLAKSGEGNTGELCRHLELVINQKQELHNENNKLRADNELLKKDKQRLVEERDAAQFRVGCLEAEIAHPFPDKENASNKNQLAASALLVDQLREDIARLSAENQKLKEEDLSQEAQAELSKKYEKLKLSYEKINEKLEKQIKNNLYLADELKRNLIDSQKEVESHQKNLRNEQEEKQSWVDQYNQLASWAQDVQAQMQAKDSKISELADEIQNRSSSRNTSIQIDATSAAELEEQLNGTRRDIDGFRKLLDMAKEREEQLKNELNKLVEKLEEAEEKIAKLEDVKTELAQKKEEVNDLNHQKMILEGILKNEQAEIERSNEQLLELNEEIEHYQRKVEELESERTSLTAQNEHQSENVLKINGKLEEMNSSVAHLREMLEQSQEEANKLERKSREYEEEFEIAIEKLKEVELEKEEKHNQIGQLIQALKSSQIEVSQAKENKKLQSDKISALASEITELRQKLISLQEEIQHKESLLTEAKEQYQKMNDLLENSASQINSERENCLKLSVARAQAEERVKSLSNELNDLQEKLTEVGEALVQSNVEVSRLLQENIRVKEESARQLQQCDKDAQVRLDSAKNELNAARQELEKLQKMTEREKSNQKASIQSLEGEISTREARFEFEMKQTKLEFESGNAFEKFICGELIIWSDIFVVIRATIFGCK</sequence>
<feature type="compositionally biased region" description="Low complexity" evidence="2">
    <location>
        <begin position="1631"/>
        <end position="1646"/>
    </location>
</feature>
<evidence type="ECO:0000313" key="3">
    <source>
        <dbReference type="EMBL" id="CBY12394.1"/>
    </source>
</evidence>
<feature type="coiled-coil region" evidence="1">
    <location>
        <begin position="254"/>
        <end position="534"/>
    </location>
</feature>
<feature type="region of interest" description="Disordered" evidence="2">
    <location>
        <begin position="1631"/>
        <end position="1656"/>
    </location>
</feature>
<feature type="coiled-coil region" evidence="1">
    <location>
        <begin position="73"/>
        <end position="107"/>
    </location>
</feature>
<feature type="region of interest" description="Disordered" evidence="2">
    <location>
        <begin position="824"/>
        <end position="856"/>
    </location>
</feature>
<dbReference type="EMBL" id="FN653118">
    <property type="protein sequence ID" value="CBY12394.1"/>
    <property type="molecule type" value="Genomic_DNA"/>
</dbReference>
<dbReference type="InParanoid" id="E4XRH8"/>
<dbReference type="Proteomes" id="UP000001307">
    <property type="component" value="Unassembled WGS sequence"/>
</dbReference>
<accession>E4XRH8</accession>
<feature type="compositionally biased region" description="Basic and acidic residues" evidence="2">
    <location>
        <begin position="661"/>
        <end position="671"/>
    </location>
</feature>
<feature type="compositionally biased region" description="Polar residues" evidence="2">
    <location>
        <begin position="53"/>
        <end position="62"/>
    </location>
</feature>
<reference evidence="3" key="1">
    <citation type="journal article" date="2010" name="Science">
        <title>Plasticity of animal genome architecture unmasked by rapid evolution of a pelagic tunicate.</title>
        <authorList>
            <person name="Denoeud F."/>
            <person name="Henriet S."/>
            <person name="Mungpakdee S."/>
            <person name="Aury J.M."/>
            <person name="Da Silva C."/>
            <person name="Brinkmann H."/>
            <person name="Mikhaleva J."/>
            <person name="Olsen L.C."/>
            <person name="Jubin C."/>
            <person name="Canestro C."/>
            <person name="Bouquet J.M."/>
            <person name="Danks G."/>
            <person name="Poulain J."/>
            <person name="Campsteijn C."/>
            <person name="Adamski M."/>
            <person name="Cross I."/>
            <person name="Yadetie F."/>
            <person name="Muffato M."/>
            <person name="Louis A."/>
            <person name="Butcher S."/>
            <person name="Tsagkogeorga G."/>
            <person name="Konrad A."/>
            <person name="Singh S."/>
            <person name="Jensen M.F."/>
            <person name="Cong E.H."/>
            <person name="Eikeseth-Otteraa H."/>
            <person name="Noel B."/>
            <person name="Anthouard V."/>
            <person name="Porcel B.M."/>
            <person name="Kachouri-Lafond R."/>
            <person name="Nishino A."/>
            <person name="Ugolini M."/>
            <person name="Chourrout P."/>
            <person name="Nishida H."/>
            <person name="Aasland R."/>
            <person name="Huzurbazar S."/>
            <person name="Westhof E."/>
            <person name="Delsuc F."/>
            <person name="Lehrach H."/>
            <person name="Reinhardt R."/>
            <person name="Weissenbach J."/>
            <person name="Roy S.W."/>
            <person name="Artiguenave F."/>
            <person name="Postlethwait J.H."/>
            <person name="Manak J.R."/>
            <person name="Thompson E.M."/>
            <person name="Jaillon O."/>
            <person name="Du Pasquier L."/>
            <person name="Boudinot P."/>
            <person name="Liberles D.A."/>
            <person name="Volff J.N."/>
            <person name="Philippe H."/>
            <person name="Lenhard B."/>
            <person name="Roest Crollius H."/>
            <person name="Wincker P."/>
            <person name="Chourrout D."/>
        </authorList>
    </citation>
    <scope>NUCLEOTIDE SEQUENCE [LARGE SCALE GENOMIC DNA]</scope>
</reference>
<feature type="region of interest" description="Disordered" evidence="2">
    <location>
        <begin position="1"/>
        <end position="62"/>
    </location>
</feature>
<gene>
    <name evidence="3" type="ORF">GSOID_T00001763001</name>
</gene>
<feature type="region of interest" description="Disordered" evidence="2">
    <location>
        <begin position="661"/>
        <end position="685"/>
    </location>
</feature>
<feature type="region of interest" description="Disordered" evidence="2">
    <location>
        <begin position="979"/>
        <end position="999"/>
    </location>
</feature>